<keyword evidence="4" id="KW-1185">Reference proteome</keyword>
<sequence length="749" mass="83930">MLFLIQGDEKAAQKERIFLLLMLLQSAICHPKTREAFDLQNISPPEEINRLSYDDFNQPAHSFNYNNMDSIIVEVEKLISSQRNLPRLTRGEILDLLENITASDLEQYQHDHIDSLPRGRNPKAYMVVKAYSPEENEAGRVEELYTKTPVTQIVADQHVKEVGPSEGKDSTTGLNKKIHRGRKRTTTTTSAPIIDTSTTDIETFPDITDERFHPSTSSEKPATVTHHRRRRPTPARDLNRTRKVSSTTDTPITTYSSRRRRPVMRTTSTTTEQYANHRYSIQEEGNRIPSSSLPFGEKDTAQSQHQDDPYSSNDDLIMMENSRKEIPLALTRTTKAPSYYTRSSTSNPEIEPFVPQEGIADQASSYSDILSTKLSYQPAPSYIADLDTAPAEHIAVSRATSTSAPSTTVPDISPVADNLSSEMRDLLVSFGLIQGPKPIEDVKKDDTYNPEKAEVDPGSYVGFKPLPVNNDESRSDMDLLLARFGLGRNSKNQLPQSAEKRSDEDTDGTVILDVVPEQYQGVLEDIGLPTRQGKKIRTEPLTKTLEKTNEYTPPKANSNAQEIEKLNKLLNIIQKIEKLNKTLSNDDTDNEQLREVVESLNVDTKVTPLNHQNAPNPLNYDDGLSKNEIKRQQNTKDAAEAKADQEQVQVVTPTVKLNVEETISVSASTPAKEETATPNIKDLEDSFGGKTDPPTEPPATEAATKRTGFYYLVDWNTFLEVDDQKGKRVNLRFQPTIGDPKRFYSVSVP</sequence>
<dbReference type="OrthoDB" id="8192746at2759"/>
<feature type="compositionally biased region" description="Basic residues" evidence="2">
    <location>
        <begin position="176"/>
        <end position="185"/>
    </location>
</feature>
<feature type="compositionally biased region" description="Polar residues" evidence="2">
    <location>
        <begin position="265"/>
        <end position="274"/>
    </location>
</feature>
<accession>A0A9P0PGZ1</accession>
<feature type="compositionally biased region" description="Basic and acidic residues" evidence="2">
    <location>
        <begin position="441"/>
        <end position="455"/>
    </location>
</feature>
<evidence type="ECO:0000313" key="3">
    <source>
        <dbReference type="EMBL" id="CAH1985781.1"/>
    </source>
</evidence>
<dbReference type="AlphaFoldDB" id="A0A9P0PGZ1"/>
<organism evidence="3 4">
    <name type="scientific">Acanthoscelides obtectus</name>
    <name type="common">Bean weevil</name>
    <name type="synonym">Bruchus obtectus</name>
    <dbReference type="NCBI Taxonomy" id="200917"/>
    <lineage>
        <taxon>Eukaryota</taxon>
        <taxon>Metazoa</taxon>
        <taxon>Ecdysozoa</taxon>
        <taxon>Arthropoda</taxon>
        <taxon>Hexapoda</taxon>
        <taxon>Insecta</taxon>
        <taxon>Pterygota</taxon>
        <taxon>Neoptera</taxon>
        <taxon>Endopterygota</taxon>
        <taxon>Coleoptera</taxon>
        <taxon>Polyphaga</taxon>
        <taxon>Cucujiformia</taxon>
        <taxon>Chrysomeloidea</taxon>
        <taxon>Chrysomelidae</taxon>
        <taxon>Bruchinae</taxon>
        <taxon>Bruchini</taxon>
        <taxon>Acanthoscelides</taxon>
    </lineage>
</organism>
<feature type="region of interest" description="Disordered" evidence="2">
    <location>
        <begin position="666"/>
        <end position="701"/>
    </location>
</feature>
<gene>
    <name evidence="3" type="ORF">ACAOBT_LOCUS16880</name>
</gene>
<keyword evidence="1" id="KW-0175">Coiled coil</keyword>
<reference evidence="3" key="1">
    <citation type="submission" date="2022-03" db="EMBL/GenBank/DDBJ databases">
        <authorList>
            <person name="Sayadi A."/>
        </authorList>
    </citation>
    <scope>NUCLEOTIDE SEQUENCE</scope>
</reference>
<comment type="caution">
    <text evidence="3">The sequence shown here is derived from an EMBL/GenBank/DDBJ whole genome shotgun (WGS) entry which is preliminary data.</text>
</comment>
<proteinExistence type="predicted"/>
<evidence type="ECO:0000256" key="2">
    <source>
        <dbReference type="SAM" id="MobiDB-lite"/>
    </source>
</evidence>
<feature type="coiled-coil region" evidence="1">
    <location>
        <begin position="559"/>
        <end position="596"/>
    </location>
</feature>
<feature type="compositionally biased region" description="Basic and acidic residues" evidence="2">
    <location>
        <begin position="296"/>
        <end position="308"/>
    </location>
</feature>
<dbReference type="Proteomes" id="UP001152888">
    <property type="component" value="Unassembled WGS sequence"/>
</dbReference>
<dbReference type="EMBL" id="CAKOFQ010006986">
    <property type="protein sequence ID" value="CAH1985781.1"/>
    <property type="molecule type" value="Genomic_DNA"/>
</dbReference>
<feature type="region of interest" description="Disordered" evidence="2">
    <location>
        <begin position="441"/>
        <end position="469"/>
    </location>
</feature>
<feature type="compositionally biased region" description="Polar residues" evidence="2">
    <location>
        <begin position="244"/>
        <end position="256"/>
    </location>
</feature>
<protein>
    <submittedName>
        <fullName evidence="3">Uncharacterized protein</fullName>
    </submittedName>
</protein>
<evidence type="ECO:0000313" key="4">
    <source>
        <dbReference type="Proteomes" id="UP001152888"/>
    </source>
</evidence>
<feature type="region of interest" description="Disordered" evidence="2">
    <location>
        <begin position="162"/>
        <end position="313"/>
    </location>
</feature>
<name>A0A9P0PGZ1_ACAOB</name>
<feature type="compositionally biased region" description="Low complexity" evidence="2">
    <location>
        <begin position="186"/>
        <end position="201"/>
    </location>
</feature>
<evidence type="ECO:0000256" key="1">
    <source>
        <dbReference type="SAM" id="Coils"/>
    </source>
</evidence>